<dbReference type="AlphaFoldDB" id="A0A9D4IF44"/>
<accession>A0A9D4IF44</accession>
<sequence length="112" mass="12085">MEVGMDLGSLASIVSAVGGSVAGSGVRAGRSRLARQELRLCRDDGFCAMGTATIRNLHSRRTYDGLTLTVGLFTPSLLKTNTQQPYAIHKHDPHSTPSYQPSNPLFSTHSER</sequence>
<organism evidence="2 3">
    <name type="scientific">Dreissena polymorpha</name>
    <name type="common">Zebra mussel</name>
    <name type="synonym">Mytilus polymorpha</name>
    <dbReference type="NCBI Taxonomy" id="45954"/>
    <lineage>
        <taxon>Eukaryota</taxon>
        <taxon>Metazoa</taxon>
        <taxon>Spiralia</taxon>
        <taxon>Lophotrochozoa</taxon>
        <taxon>Mollusca</taxon>
        <taxon>Bivalvia</taxon>
        <taxon>Autobranchia</taxon>
        <taxon>Heteroconchia</taxon>
        <taxon>Euheterodonta</taxon>
        <taxon>Imparidentia</taxon>
        <taxon>Neoheterodontei</taxon>
        <taxon>Myida</taxon>
        <taxon>Dreissenoidea</taxon>
        <taxon>Dreissenidae</taxon>
        <taxon>Dreissena</taxon>
    </lineage>
</organism>
<comment type="caution">
    <text evidence="2">The sequence shown here is derived from an EMBL/GenBank/DDBJ whole genome shotgun (WGS) entry which is preliminary data.</text>
</comment>
<dbReference type="Proteomes" id="UP000828390">
    <property type="component" value="Unassembled WGS sequence"/>
</dbReference>
<feature type="region of interest" description="Disordered" evidence="1">
    <location>
        <begin position="84"/>
        <end position="112"/>
    </location>
</feature>
<evidence type="ECO:0000313" key="3">
    <source>
        <dbReference type="Proteomes" id="UP000828390"/>
    </source>
</evidence>
<name>A0A9D4IF44_DREPO</name>
<evidence type="ECO:0000313" key="2">
    <source>
        <dbReference type="EMBL" id="KAH3773061.1"/>
    </source>
</evidence>
<evidence type="ECO:0000256" key="1">
    <source>
        <dbReference type="SAM" id="MobiDB-lite"/>
    </source>
</evidence>
<reference evidence="2" key="1">
    <citation type="journal article" date="2019" name="bioRxiv">
        <title>The Genome of the Zebra Mussel, Dreissena polymorpha: A Resource for Invasive Species Research.</title>
        <authorList>
            <person name="McCartney M.A."/>
            <person name="Auch B."/>
            <person name="Kono T."/>
            <person name="Mallez S."/>
            <person name="Zhang Y."/>
            <person name="Obille A."/>
            <person name="Becker A."/>
            <person name="Abrahante J.E."/>
            <person name="Garbe J."/>
            <person name="Badalamenti J.P."/>
            <person name="Herman A."/>
            <person name="Mangelson H."/>
            <person name="Liachko I."/>
            <person name="Sullivan S."/>
            <person name="Sone E.D."/>
            <person name="Koren S."/>
            <person name="Silverstein K.A.T."/>
            <person name="Beckman K.B."/>
            <person name="Gohl D.M."/>
        </authorList>
    </citation>
    <scope>NUCLEOTIDE SEQUENCE</scope>
    <source>
        <strain evidence="2">Duluth1</strain>
        <tissue evidence="2">Whole animal</tissue>
    </source>
</reference>
<proteinExistence type="predicted"/>
<feature type="compositionally biased region" description="Polar residues" evidence="1">
    <location>
        <begin position="95"/>
        <end position="112"/>
    </location>
</feature>
<keyword evidence="3" id="KW-1185">Reference proteome</keyword>
<protein>
    <submittedName>
        <fullName evidence="2">Uncharacterized protein</fullName>
    </submittedName>
</protein>
<reference evidence="2" key="2">
    <citation type="submission" date="2020-11" db="EMBL/GenBank/DDBJ databases">
        <authorList>
            <person name="McCartney M.A."/>
            <person name="Auch B."/>
            <person name="Kono T."/>
            <person name="Mallez S."/>
            <person name="Becker A."/>
            <person name="Gohl D.M."/>
            <person name="Silverstein K.A.T."/>
            <person name="Koren S."/>
            <person name="Bechman K.B."/>
            <person name="Herman A."/>
            <person name="Abrahante J.E."/>
            <person name="Garbe J."/>
        </authorList>
    </citation>
    <scope>NUCLEOTIDE SEQUENCE</scope>
    <source>
        <strain evidence="2">Duluth1</strain>
        <tissue evidence="2">Whole animal</tissue>
    </source>
</reference>
<gene>
    <name evidence="2" type="ORF">DPMN_174411</name>
</gene>
<dbReference type="EMBL" id="JAIWYP010000009">
    <property type="protein sequence ID" value="KAH3773061.1"/>
    <property type="molecule type" value="Genomic_DNA"/>
</dbReference>